<organism evidence="4">
    <name type="scientific">Chitinibacter mangrovi</name>
    <dbReference type="NCBI Taxonomy" id="3153927"/>
    <lineage>
        <taxon>Bacteria</taxon>
        <taxon>Pseudomonadati</taxon>
        <taxon>Pseudomonadota</taxon>
        <taxon>Betaproteobacteria</taxon>
        <taxon>Neisseriales</taxon>
        <taxon>Chitinibacteraceae</taxon>
        <taxon>Chitinibacter</taxon>
    </lineage>
</organism>
<dbReference type="KEGG" id="cmav:ABHF33_12790"/>
<name>A0AAU7F7C2_9NEIS</name>
<gene>
    <name evidence="4" type="ORF">ABHF33_12790</name>
</gene>
<dbReference type="Pfam" id="PF13606">
    <property type="entry name" value="Ank_3"/>
    <property type="match status" value="1"/>
</dbReference>
<protein>
    <submittedName>
        <fullName evidence="4">Ankyrin repeat domain-containing protein</fullName>
    </submittedName>
</protein>
<dbReference type="AlphaFoldDB" id="A0AAU7F7C2"/>
<dbReference type="PROSITE" id="PS50297">
    <property type="entry name" value="ANK_REP_REGION"/>
    <property type="match status" value="2"/>
</dbReference>
<feature type="repeat" description="ANK" evidence="3">
    <location>
        <begin position="240"/>
        <end position="272"/>
    </location>
</feature>
<dbReference type="RefSeq" id="WP_348944310.1">
    <property type="nucleotide sequence ID" value="NZ_CP157355.1"/>
</dbReference>
<evidence type="ECO:0000256" key="2">
    <source>
        <dbReference type="ARBA" id="ARBA00023043"/>
    </source>
</evidence>
<dbReference type="PANTHER" id="PTHR24171">
    <property type="entry name" value="ANKYRIN REPEAT DOMAIN-CONTAINING PROTEIN 39-RELATED"/>
    <property type="match status" value="1"/>
</dbReference>
<dbReference type="InterPro" id="IPR036770">
    <property type="entry name" value="Ankyrin_rpt-contain_sf"/>
</dbReference>
<dbReference type="EMBL" id="CP157355">
    <property type="protein sequence ID" value="XBL99934.1"/>
    <property type="molecule type" value="Genomic_DNA"/>
</dbReference>
<evidence type="ECO:0000256" key="3">
    <source>
        <dbReference type="PROSITE-ProRule" id="PRU00023"/>
    </source>
</evidence>
<keyword evidence="2 3" id="KW-0040">ANK repeat</keyword>
<evidence type="ECO:0000313" key="4">
    <source>
        <dbReference type="EMBL" id="XBL99934.1"/>
    </source>
</evidence>
<dbReference type="Pfam" id="PF12796">
    <property type="entry name" value="Ank_2"/>
    <property type="match status" value="1"/>
</dbReference>
<dbReference type="SUPFAM" id="SSF48403">
    <property type="entry name" value="Ankyrin repeat"/>
    <property type="match status" value="1"/>
</dbReference>
<dbReference type="Gene3D" id="1.25.40.20">
    <property type="entry name" value="Ankyrin repeat-containing domain"/>
    <property type="match status" value="2"/>
</dbReference>
<dbReference type="PROSITE" id="PS50088">
    <property type="entry name" value="ANK_REPEAT"/>
    <property type="match status" value="3"/>
</dbReference>
<dbReference type="PANTHER" id="PTHR24171:SF9">
    <property type="entry name" value="ANKYRIN REPEAT DOMAIN-CONTAINING PROTEIN 39"/>
    <property type="match status" value="1"/>
</dbReference>
<keyword evidence="1" id="KW-0677">Repeat</keyword>
<accession>A0AAU7F7C2</accession>
<evidence type="ECO:0000256" key="1">
    <source>
        <dbReference type="ARBA" id="ARBA00022737"/>
    </source>
</evidence>
<dbReference type="SMART" id="SM00248">
    <property type="entry name" value="ANK"/>
    <property type="match status" value="5"/>
</dbReference>
<sequence>MTTDTDNVAQRLLELLGPTDLPLHLAEKYPHLAERLLNSWGTPALNIFLNDLFFDRRGGRQGFEPEVMHELFIVQNRHNHLFPQNERSEIWTENDLGTEELRADQRVFDAPTLMEAAKVGNLALISDALASGIPIDRLDSDGLSMLWWACRYGHRELILTLLRARASLEVADEFACRPLHWLAAQDLVSSIEELHRYGAKIDVQDIDGMSPLMYAARRNRVAAAGCLLQLGAQVNLQDAKGWSTLHYAAEAGSGRILELLTAYHADKSLRDHQQRTAEDILRHKPGAERLIAYLN</sequence>
<proteinExistence type="predicted"/>
<feature type="repeat" description="ANK" evidence="3">
    <location>
        <begin position="207"/>
        <end position="239"/>
    </location>
</feature>
<dbReference type="InterPro" id="IPR002110">
    <property type="entry name" value="Ankyrin_rpt"/>
</dbReference>
<reference evidence="4" key="1">
    <citation type="submission" date="2024-05" db="EMBL/GenBank/DDBJ databases">
        <authorList>
            <person name="Yang L."/>
            <person name="Pan L."/>
        </authorList>
    </citation>
    <scope>NUCLEOTIDE SEQUENCE</scope>
    <source>
        <strain evidence="4">FCG-7</strain>
    </source>
</reference>
<feature type="repeat" description="ANK" evidence="3">
    <location>
        <begin position="141"/>
        <end position="173"/>
    </location>
</feature>